<accession>A0ABQ9NLT0</accession>
<reference evidence="3" key="1">
    <citation type="submission" date="2022-10" db="EMBL/GenBank/DDBJ databases">
        <title>Culturing micro-colonial fungi from biological soil crusts in the Mojave desert and describing Neophaeococcomyces mojavensis, and introducing the new genera and species Taxawa tesnikishii.</title>
        <authorList>
            <person name="Kurbessoian T."/>
            <person name="Stajich J.E."/>
        </authorList>
    </citation>
    <scope>NUCLEOTIDE SEQUENCE</scope>
    <source>
        <strain evidence="3">TK_1</strain>
    </source>
</reference>
<keyword evidence="1" id="KW-0812">Transmembrane</keyword>
<keyword evidence="4" id="KW-1185">Reference proteome</keyword>
<keyword evidence="2" id="KW-0732">Signal</keyword>
<sequence>MYLPRRETAPIIAVVLILPHAAYCASAGLADVGQCCPLPQPVDPWAFDLNSVLAAITTVTTSAIASATVVYAVSQDRTLRQIAAALNKIHPLQTV</sequence>
<dbReference type="EMBL" id="JAPDRL010000093">
    <property type="protein sequence ID" value="KAJ9657977.1"/>
    <property type="molecule type" value="Genomic_DNA"/>
</dbReference>
<organism evidence="3 4">
    <name type="scientific">Coniosporium apollinis</name>
    <dbReference type="NCBI Taxonomy" id="61459"/>
    <lineage>
        <taxon>Eukaryota</taxon>
        <taxon>Fungi</taxon>
        <taxon>Dikarya</taxon>
        <taxon>Ascomycota</taxon>
        <taxon>Pezizomycotina</taxon>
        <taxon>Dothideomycetes</taxon>
        <taxon>Dothideomycetes incertae sedis</taxon>
        <taxon>Coniosporium</taxon>
    </lineage>
</organism>
<keyword evidence="1" id="KW-0472">Membrane</keyword>
<evidence type="ECO:0000256" key="2">
    <source>
        <dbReference type="SAM" id="SignalP"/>
    </source>
</evidence>
<keyword evidence="1" id="KW-1133">Transmembrane helix</keyword>
<evidence type="ECO:0008006" key="5">
    <source>
        <dbReference type="Google" id="ProtNLM"/>
    </source>
</evidence>
<protein>
    <recommendedName>
        <fullName evidence="5">LysM domain-containing protein</fullName>
    </recommendedName>
</protein>
<evidence type="ECO:0000313" key="3">
    <source>
        <dbReference type="EMBL" id="KAJ9657977.1"/>
    </source>
</evidence>
<evidence type="ECO:0000256" key="1">
    <source>
        <dbReference type="SAM" id="Phobius"/>
    </source>
</evidence>
<gene>
    <name evidence="3" type="ORF">H2201_007984</name>
</gene>
<evidence type="ECO:0000313" key="4">
    <source>
        <dbReference type="Proteomes" id="UP001172684"/>
    </source>
</evidence>
<feature type="transmembrane region" description="Helical" evidence="1">
    <location>
        <begin position="51"/>
        <end position="73"/>
    </location>
</feature>
<name>A0ABQ9NLT0_9PEZI</name>
<proteinExistence type="predicted"/>
<feature type="signal peptide" evidence="2">
    <location>
        <begin position="1"/>
        <end position="24"/>
    </location>
</feature>
<dbReference type="Proteomes" id="UP001172684">
    <property type="component" value="Unassembled WGS sequence"/>
</dbReference>
<comment type="caution">
    <text evidence="3">The sequence shown here is derived from an EMBL/GenBank/DDBJ whole genome shotgun (WGS) entry which is preliminary data.</text>
</comment>
<feature type="chain" id="PRO_5046223000" description="LysM domain-containing protein" evidence="2">
    <location>
        <begin position="25"/>
        <end position="95"/>
    </location>
</feature>